<dbReference type="AlphaFoldDB" id="A0AAC9JHT4"/>
<keyword evidence="1" id="KW-0732">Signal</keyword>
<keyword evidence="2" id="KW-0614">Plasmid</keyword>
<geneLocation type="plasmid" evidence="3">
    <name>pamcp48-600</name>
</geneLocation>
<organism evidence="2 3">
    <name type="scientific">Alteromonas mediterranea</name>
    <dbReference type="NCBI Taxonomy" id="314275"/>
    <lineage>
        <taxon>Bacteria</taxon>
        <taxon>Pseudomonadati</taxon>
        <taxon>Pseudomonadota</taxon>
        <taxon>Gammaproteobacteria</taxon>
        <taxon>Alteromonadales</taxon>
        <taxon>Alteromonadaceae</taxon>
        <taxon>Alteromonas/Salinimonas group</taxon>
        <taxon>Alteromonas</taxon>
    </lineage>
</organism>
<gene>
    <name evidence="2" type="ORF">BM524_18835</name>
</gene>
<proteinExistence type="predicted"/>
<evidence type="ECO:0008006" key="4">
    <source>
        <dbReference type="Google" id="ProtNLM"/>
    </source>
</evidence>
<reference evidence="2 3" key="1">
    <citation type="submission" date="2016-11" db="EMBL/GenBank/DDBJ databases">
        <title>Networking in microbes: conjugative elements and plasmids in the genus Alteromonas.</title>
        <authorList>
            <person name="Lopez-Perez M."/>
            <person name="Ramon-Marco N."/>
            <person name="Rodriguez-Valera F."/>
        </authorList>
    </citation>
    <scope>NUCLEOTIDE SEQUENCE [LARGE SCALE GENOMIC DNA]</scope>
    <source>
        <strain evidence="2 3">CP48</strain>
        <plasmid evidence="3">pamcp48-600</plasmid>
    </source>
</reference>
<dbReference type="Proteomes" id="UP000182101">
    <property type="component" value="Plasmid pAMCP48-600"/>
</dbReference>
<evidence type="ECO:0000256" key="1">
    <source>
        <dbReference type="SAM" id="SignalP"/>
    </source>
</evidence>
<accession>A0AAC9JHT4</accession>
<dbReference type="RefSeq" id="WP_071960588.1">
    <property type="nucleotide sequence ID" value="NZ_CP018025.1"/>
</dbReference>
<name>A0AAC9JHT4_9ALTE</name>
<feature type="signal peptide" evidence="1">
    <location>
        <begin position="1"/>
        <end position="21"/>
    </location>
</feature>
<protein>
    <recommendedName>
        <fullName evidence="4">DUF1566 domain-containing protein</fullName>
    </recommendedName>
</protein>
<evidence type="ECO:0000313" key="3">
    <source>
        <dbReference type="Proteomes" id="UP000182101"/>
    </source>
</evidence>
<evidence type="ECO:0000313" key="2">
    <source>
        <dbReference type="EMBL" id="APD91978.1"/>
    </source>
</evidence>
<sequence length="228" mass="25332">MKRLFFALAAIPLSFSATVNAELAHADWQADGDNAITLDSDAGLEWLKLDNTVGLSINDVLSGMVEGGAFEDWRLPTSQEVQSLLETVLPEFTWNDEATATTYSSANYSGYSTRWNTWLGTSNYVYKGNGSAYNRYWYSYGLHVENDNTVHLTGTYRWHRNAWGSHTHSTVLYDDRYVDGYDVDFSNAYTGVYLVSDGGAALPSNVSTPGFLGALSLLTFAGLRRRKK</sequence>
<dbReference type="EMBL" id="CP018025">
    <property type="protein sequence ID" value="APD91978.1"/>
    <property type="molecule type" value="Genomic_DNA"/>
</dbReference>
<feature type="chain" id="PRO_5041979594" description="DUF1566 domain-containing protein" evidence="1">
    <location>
        <begin position="22"/>
        <end position="228"/>
    </location>
</feature>